<dbReference type="PROSITE" id="PS51118">
    <property type="entry name" value="HTH_HXLR"/>
    <property type="match status" value="1"/>
</dbReference>
<dbReference type="InterPro" id="IPR002577">
    <property type="entry name" value="HTH_HxlR"/>
</dbReference>
<dbReference type="PANTHER" id="PTHR33204">
    <property type="entry name" value="TRANSCRIPTIONAL REGULATOR, MARR FAMILY"/>
    <property type="match status" value="1"/>
</dbReference>
<evidence type="ECO:0000313" key="7">
    <source>
        <dbReference type="Proteomes" id="UP000051749"/>
    </source>
</evidence>
<protein>
    <submittedName>
        <fullName evidence="6">Transcriptional regulator, HxlR family</fullName>
    </submittedName>
</protein>
<evidence type="ECO:0000256" key="1">
    <source>
        <dbReference type="ARBA" id="ARBA00023015"/>
    </source>
</evidence>
<dbReference type="STRING" id="319653.SAMN04487973_10915"/>
<name>A0A0R2JYI3_9LACO</name>
<feature type="domain" description="HTH hxlR-type" evidence="4">
    <location>
        <begin position="4"/>
        <end position="109"/>
    </location>
</feature>
<dbReference type="InterPro" id="IPR036390">
    <property type="entry name" value="WH_DNA-bd_sf"/>
</dbReference>
<evidence type="ECO:0000313" key="6">
    <source>
        <dbReference type="EMBL" id="SER54285.1"/>
    </source>
</evidence>
<dbReference type="Proteomes" id="UP000182818">
    <property type="component" value="Unassembled WGS sequence"/>
</dbReference>
<evidence type="ECO:0000256" key="2">
    <source>
        <dbReference type="ARBA" id="ARBA00023125"/>
    </source>
</evidence>
<organism evidence="5 7">
    <name type="scientific">Pediococcus ethanolidurans</name>
    <dbReference type="NCBI Taxonomy" id="319653"/>
    <lineage>
        <taxon>Bacteria</taxon>
        <taxon>Bacillati</taxon>
        <taxon>Bacillota</taxon>
        <taxon>Bacilli</taxon>
        <taxon>Lactobacillales</taxon>
        <taxon>Lactobacillaceae</taxon>
        <taxon>Pediococcus</taxon>
    </lineage>
</organism>
<dbReference type="Proteomes" id="UP000051749">
    <property type="component" value="Unassembled WGS sequence"/>
</dbReference>
<dbReference type="PANTHER" id="PTHR33204:SF29">
    <property type="entry name" value="TRANSCRIPTIONAL REGULATOR"/>
    <property type="match status" value="1"/>
</dbReference>
<dbReference type="OrthoDB" id="9791143at2"/>
<dbReference type="GeneID" id="76043761"/>
<dbReference type="InterPro" id="IPR036388">
    <property type="entry name" value="WH-like_DNA-bd_sf"/>
</dbReference>
<keyword evidence="3" id="KW-0804">Transcription</keyword>
<dbReference type="SUPFAM" id="SSF46785">
    <property type="entry name" value="Winged helix' DNA-binding domain"/>
    <property type="match status" value="1"/>
</dbReference>
<evidence type="ECO:0000256" key="3">
    <source>
        <dbReference type="ARBA" id="ARBA00023163"/>
    </source>
</evidence>
<dbReference type="GO" id="GO:0003677">
    <property type="term" value="F:DNA binding"/>
    <property type="evidence" value="ECO:0007669"/>
    <property type="project" value="UniProtKB-KW"/>
</dbReference>
<reference evidence="6 8" key="2">
    <citation type="submission" date="2016-10" db="EMBL/GenBank/DDBJ databases">
        <authorList>
            <person name="Varghese N."/>
            <person name="Submissions S."/>
        </authorList>
    </citation>
    <scope>NUCLEOTIDE SEQUENCE [LARGE SCALE GENOMIC DNA]</scope>
    <source>
        <strain evidence="6 8">CGMCC 1.3889</strain>
    </source>
</reference>
<dbReference type="Pfam" id="PF01638">
    <property type="entry name" value="HxlR"/>
    <property type="match status" value="1"/>
</dbReference>
<keyword evidence="2" id="KW-0238">DNA-binding</keyword>
<gene>
    <name evidence="5" type="ORF">IV87_GL000385</name>
    <name evidence="6" type="ORF">SAMN04487973_10915</name>
</gene>
<keyword evidence="8" id="KW-1185">Reference proteome</keyword>
<sequence length="129" mass="15097">MNKEPTLTYNIGVEATLAVINGKWKAIILCHLKRQSMRNGEFLKVIPNITQKVLTQQLRELEHDEIIHREVFPEIPPRVEYCLTDYGKTLANLTDEMCHWGERHIERQRKAGQKINLLDTQSPFYQKAL</sequence>
<evidence type="ECO:0000259" key="4">
    <source>
        <dbReference type="PROSITE" id="PS51118"/>
    </source>
</evidence>
<dbReference type="EMBL" id="FOGK01000009">
    <property type="protein sequence ID" value="SER54285.1"/>
    <property type="molecule type" value="Genomic_DNA"/>
</dbReference>
<dbReference type="AlphaFoldDB" id="A0A0R2JYI3"/>
<dbReference type="Gene3D" id="1.10.10.10">
    <property type="entry name" value="Winged helix-like DNA-binding domain superfamily/Winged helix DNA-binding domain"/>
    <property type="match status" value="1"/>
</dbReference>
<keyword evidence="1" id="KW-0805">Transcription regulation</keyword>
<dbReference type="EMBL" id="JQBY01000012">
    <property type="protein sequence ID" value="KRN82303.1"/>
    <property type="molecule type" value="Genomic_DNA"/>
</dbReference>
<reference evidence="5 7" key="1">
    <citation type="journal article" date="2015" name="Genome Announc.">
        <title>Expanding the biotechnology potential of lactobacilli through comparative genomics of 213 strains and associated genera.</title>
        <authorList>
            <person name="Sun Z."/>
            <person name="Harris H.M."/>
            <person name="McCann A."/>
            <person name="Guo C."/>
            <person name="Argimon S."/>
            <person name="Zhang W."/>
            <person name="Yang X."/>
            <person name="Jeffery I.B."/>
            <person name="Cooney J.C."/>
            <person name="Kagawa T.F."/>
            <person name="Liu W."/>
            <person name="Song Y."/>
            <person name="Salvetti E."/>
            <person name="Wrobel A."/>
            <person name="Rasinkangas P."/>
            <person name="Parkhill J."/>
            <person name="Rea M.C."/>
            <person name="O'Sullivan O."/>
            <person name="Ritari J."/>
            <person name="Douillard F.P."/>
            <person name="Paul Ross R."/>
            <person name="Yang R."/>
            <person name="Briner A.E."/>
            <person name="Felis G.E."/>
            <person name="de Vos W.M."/>
            <person name="Barrangou R."/>
            <person name="Klaenhammer T.R."/>
            <person name="Caufield P.W."/>
            <person name="Cui Y."/>
            <person name="Zhang H."/>
            <person name="O'Toole P.W."/>
        </authorList>
    </citation>
    <scope>NUCLEOTIDE SEQUENCE [LARGE SCALE GENOMIC DNA]</scope>
    <source>
        <strain evidence="5 7">DSM 22301</strain>
    </source>
</reference>
<accession>A0A0R2JYI3</accession>
<comment type="caution">
    <text evidence="5">The sequence shown here is derived from an EMBL/GenBank/DDBJ whole genome shotgun (WGS) entry which is preliminary data.</text>
</comment>
<evidence type="ECO:0000313" key="5">
    <source>
        <dbReference type="EMBL" id="KRN82303.1"/>
    </source>
</evidence>
<proteinExistence type="predicted"/>
<evidence type="ECO:0000313" key="8">
    <source>
        <dbReference type="Proteomes" id="UP000182818"/>
    </source>
</evidence>
<dbReference type="RefSeq" id="WP_057806550.1">
    <property type="nucleotide sequence ID" value="NZ_BJYP01000021.1"/>
</dbReference>
<dbReference type="PATRIC" id="fig|319653.3.peg.395"/>